<accession>A0ABW4XU35</accession>
<dbReference type="PANTHER" id="PTHR30332:SF17">
    <property type="entry name" value="TYPE IV PILIATION SYSTEM PROTEIN DR_0774-RELATED"/>
    <property type="match status" value="1"/>
</dbReference>
<dbReference type="InterPro" id="IPR003522">
    <property type="entry name" value="T3SS_OM_pore_YscC"/>
</dbReference>
<keyword evidence="7" id="KW-1185">Reference proteome</keyword>
<reference evidence="7" key="1">
    <citation type="journal article" date="2019" name="Int. J. Syst. Evol. Microbiol.">
        <title>The Global Catalogue of Microorganisms (GCM) 10K type strain sequencing project: providing services to taxonomists for standard genome sequencing and annotation.</title>
        <authorList>
            <consortium name="The Broad Institute Genomics Platform"/>
            <consortium name="The Broad Institute Genome Sequencing Center for Infectious Disease"/>
            <person name="Wu L."/>
            <person name="Ma J."/>
        </authorList>
    </citation>
    <scope>NUCLEOTIDE SEQUENCE [LARGE SCALE GENOMIC DNA]</scope>
    <source>
        <strain evidence="7">CGMCC 1.10992</strain>
    </source>
</reference>
<comment type="similarity">
    <text evidence="2">Belongs to the bacterial secretin family.</text>
</comment>
<dbReference type="PRINTS" id="PR01337">
    <property type="entry name" value="TYPE3OMGPROT"/>
</dbReference>
<evidence type="ECO:0000313" key="7">
    <source>
        <dbReference type="Proteomes" id="UP001597380"/>
    </source>
</evidence>
<comment type="subcellular location">
    <subcellularLocation>
        <location evidence="1">Cell outer membrane</location>
    </subcellularLocation>
</comment>
<dbReference type="Proteomes" id="UP001597380">
    <property type="component" value="Unassembled WGS sequence"/>
</dbReference>
<protein>
    <submittedName>
        <fullName evidence="6">Type II and III secretion system protein family protein</fullName>
    </submittedName>
</protein>
<evidence type="ECO:0000256" key="1">
    <source>
        <dbReference type="ARBA" id="ARBA00004442"/>
    </source>
</evidence>
<organism evidence="6 7">
    <name type="scientific">Corallincola platygyrae</name>
    <dbReference type="NCBI Taxonomy" id="1193278"/>
    <lineage>
        <taxon>Bacteria</taxon>
        <taxon>Pseudomonadati</taxon>
        <taxon>Pseudomonadota</taxon>
        <taxon>Gammaproteobacteria</taxon>
        <taxon>Alteromonadales</taxon>
        <taxon>Psychromonadaceae</taxon>
        <taxon>Corallincola</taxon>
    </lineage>
</organism>
<feature type="chain" id="PRO_5045458420" evidence="3">
    <location>
        <begin position="22"/>
        <end position="495"/>
    </location>
</feature>
<dbReference type="RefSeq" id="WP_345340501.1">
    <property type="nucleotide sequence ID" value="NZ_BAABLI010000015.1"/>
</dbReference>
<sequence length="495" mass="54831">MKAVFKLCVLVIACFTLFAQAQVSQYPKIGEFNVQLYVGQVFTLKVQDVERIAVGNDQVLSTSVLAEGELMIIPKMPGKTEIYVWTKGNRRSEYDVTVTALDMDRLTLDVRKILKSFNGVTVHRETDKIMLIGRVTKDDLEKIDAIVKGLPNVVNMLRLSDFEEIQELIEGIEGVELANQRGKSVLRGAIKAADAFKIEEILRRYPNAISFVELEQVEMKKMISIRVEILELQRNALEELGIEWVSQIAGPSAGVAGASITNDFFKVVSPGAEELVENIAISDGSLYGSLGMASSITSQINLMAQTGQARSLARPMLNTRSGEKAEFHAGGEFPYPVRDQFGQVTVEFRKYGIMLNIEPVVNEQGKILTDLHAEVSSLDNSTEVEDVPGLFNREISTVVNVDSGQTIVLSGLVQAEDSLVYDKIPYLGDLPLLGALFRSENFINKKSEMVILVTPAVMDPNGTSLETEFRDQLIESFNGDIRPIYDAEFEMGLFD</sequence>
<dbReference type="Pfam" id="PF13629">
    <property type="entry name" value="T2SS-T3SS_pil_N"/>
    <property type="match status" value="1"/>
</dbReference>
<dbReference type="InterPro" id="IPR004846">
    <property type="entry name" value="T2SS/T3SS_dom"/>
</dbReference>
<evidence type="ECO:0000259" key="4">
    <source>
        <dbReference type="Pfam" id="PF00263"/>
    </source>
</evidence>
<feature type="domain" description="Pilus formation protein N-terminal" evidence="5">
    <location>
        <begin position="34"/>
        <end position="99"/>
    </location>
</feature>
<proteinExistence type="inferred from homology"/>
<dbReference type="InterPro" id="IPR050810">
    <property type="entry name" value="Bact_Secretion_Sys_Channel"/>
</dbReference>
<dbReference type="PANTHER" id="PTHR30332">
    <property type="entry name" value="PROBABLE GENERAL SECRETION PATHWAY PROTEIN D"/>
    <property type="match status" value="1"/>
</dbReference>
<feature type="signal peptide" evidence="3">
    <location>
        <begin position="1"/>
        <end position="21"/>
    </location>
</feature>
<evidence type="ECO:0000256" key="2">
    <source>
        <dbReference type="RuleBase" id="RU004003"/>
    </source>
</evidence>
<gene>
    <name evidence="6" type="ORF">ACFSJ3_15180</name>
</gene>
<feature type="domain" description="Type II/III secretion system secretin-like" evidence="4">
    <location>
        <begin position="303"/>
        <end position="458"/>
    </location>
</feature>
<dbReference type="Pfam" id="PF00263">
    <property type="entry name" value="Secretin"/>
    <property type="match status" value="1"/>
</dbReference>
<name>A0ABW4XU35_9GAMM</name>
<evidence type="ECO:0000256" key="3">
    <source>
        <dbReference type="SAM" id="SignalP"/>
    </source>
</evidence>
<evidence type="ECO:0000313" key="6">
    <source>
        <dbReference type="EMBL" id="MFD2097339.1"/>
    </source>
</evidence>
<comment type="caution">
    <text evidence="6">The sequence shown here is derived from an EMBL/GenBank/DDBJ whole genome shotgun (WGS) entry which is preliminary data.</text>
</comment>
<dbReference type="EMBL" id="JBHUHT010000017">
    <property type="protein sequence ID" value="MFD2097339.1"/>
    <property type="molecule type" value="Genomic_DNA"/>
</dbReference>
<keyword evidence="3" id="KW-0732">Signal</keyword>
<dbReference type="InterPro" id="IPR032789">
    <property type="entry name" value="T2SS-T3SS_pil_N"/>
</dbReference>
<evidence type="ECO:0000259" key="5">
    <source>
        <dbReference type="Pfam" id="PF13629"/>
    </source>
</evidence>